<gene>
    <name evidence="4" type="ORF">SAMN04489713_115122</name>
</gene>
<evidence type="ECO:0000259" key="3">
    <source>
        <dbReference type="Pfam" id="PF07883"/>
    </source>
</evidence>
<dbReference type="RefSeq" id="WP_075023580.1">
    <property type="nucleotide sequence ID" value="NZ_CP083237.1"/>
</dbReference>
<keyword evidence="5" id="KW-1185">Reference proteome</keyword>
<evidence type="ECO:0000256" key="2">
    <source>
        <dbReference type="ARBA" id="ARBA00023002"/>
    </source>
</evidence>
<dbReference type="InterPro" id="IPR011051">
    <property type="entry name" value="RmlC_Cupin_sf"/>
</dbReference>
<proteinExistence type="predicted"/>
<name>A0A1I5RHB5_9ACTN</name>
<evidence type="ECO:0000313" key="4">
    <source>
        <dbReference type="EMBL" id="SFP57964.1"/>
    </source>
</evidence>
<reference evidence="4 5" key="1">
    <citation type="submission" date="2016-10" db="EMBL/GenBank/DDBJ databases">
        <authorList>
            <person name="de Groot N.N."/>
        </authorList>
    </citation>
    <scope>NUCLEOTIDE SEQUENCE [LARGE SCALE GENOMIC DNA]</scope>
    <source>
        <strain evidence="4 5">DSM 43067</strain>
    </source>
</reference>
<dbReference type="InterPro" id="IPR047183">
    <property type="entry name" value="GDO-like"/>
</dbReference>
<dbReference type="PANTHER" id="PTHR41517:SF1">
    <property type="entry name" value="CUPIN"/>
    <property type="match status" value="1"/>
</dbReference>
<dbReference type="EMBL" id="FOVH01000015">
    <property type="protein sequence ID" value="SFP57964.1"/>
    <property type="molecule type" value="Genomic_DNA"/>
</dbReference>
<dbReference type="Proteomes" id="UP000183413">
    <property type="component" value="Unassembled WGS sequence"/>
</dbReference>
<dbReference type="InterPro" id="IPR013096">
    <property type="entry name" value="Cupin_2"/>
</dbReference>
<protein>
    <submittedName>
        <fullName evidence="4">Cupin domain-containing protein</fullName>
    </submittedName>
</protein>
<keyword evidence="2" id="KW-0560">Oxidoreductase</keyword>
<dbReference type="Pfam" id="PF07883">
    <property type="entry name" value="Cupin_2"/>
    <property type="match status" value="1"/>
</dbReference>
<dbReference type="InParanoid" id="A0A1I5RHB5"/>
<keyword evidence="1" id="KW-0223">Dioxygenase</keyword>
<dbReference type="AlphaFoldDB" id="A0A1I5RHB5"/>
<dbReference type="PANTHER" id="PTHR41517">
    <property type="entry name" value="1,2-DIOXYGENASE PROTEIN-RELATED"/>
    <property type="match status" value="1"/>
</dbReference>
<sequence>MAVSGPDFTMADFLAGFAHVVRPGGQRPLVVHDDDLETIPAGSVPNPTTLRIAGTLPTTTFELFRQVIPPGASSDMQRHYHETVHFVISGEGHSLIEGDGGADGETVAWTAGSFVYTPPWAWHRHYNDSSEHPVEFLTIENSRLLGLFGLVRRESAGLATLQEARDRFDQTEET</sequence>
<dbReference type="STRING" id="1993.SAMN04489713_115122"/>
<dbReference type="InterPro" id="IPR014710">
    <property type="entry name" value="RmlC-like_jellyroll"/>
</dbReference>
<accession>A0A1I5RHB5</accession>
<dbReference type="GO" id="GO:0051213">
    <property type="term" value="F:dioxygenase activity"/>
    <property type="evidence" value="ECO:0007669"/>
    <property type="project" value="UniProtKB-KW"/>
</dbReference>
<dbReference type="SUPFAM" id="SSF51182">
    <property type="entry name" value="RmlC-like cupins"/>
    <property type="match status" value="1"/>
</dbReference>
<dbReference type="GeneID" id="99654773"/>
<organism evidence="4 5">
    <name type="scientific">Actinomadura madurae</name>
    <dbReference type="NCBI Taxonomy" id="1993"/>
    <lineage>
        <taxon>Bacteria</taxon>
        <taxon>Bacillati</taxon>
        <taxon>Actinomycetota</taxon>
        <taxon>Actinomycetes</taxon>
        <taxon>Streptosporangiales</taxon>
        <taxon>Thermomonosporaceae</taxon>
        <taxon>Actinomadura</taxon>
    </lineage>
</organism>
<dbReference type="eggNOG" id="COG3435">
    <property type="taxonomic scope" value="Bacteria"/>
</dbReference>
<evidence type="ECO:0000313" key="5">
    <source>
        <dbReference type="Proteomes" id="UP000183413"/>
    </source>
</evidence>
<dbReference type="Gene3D" id="2.60.120.10">
    <property type="entry name" value="Jelly Rolls"/>
    <property type="match status" value="1"/>
</dbReference>
<feature type="domain" description="Cupin type-2" evidence="3">
    <location>
        <begin position="65"/>
        <end position="139"/>
    </location>
</feature>
<evidence type="ECO:0000256" key="1">
    <source>
        <dbReference type="ARBA" id="ARBA00022964"/>
    </source>
</evidence>